<comment type="similarity">
    <text evidence="3">Belongs to the HRI1 family.</text>
</comment>
<evidence type="ECO:0000256" key="3">
    <source>
        <dbReference type="ARBA" id="ARBA00005229"/>
    </source>
</evidence>
<accession>H2ANG1</accession>
<evidence type="ECO:0000256" key="4">
    <source>
        <dbReference type="ARBA" id="ARBA00017063"/>
    </source>
</evidence>
<evidence type="ECO:0000313" key="7">
    <source>
        <dbReference type="EMBL" id="CCF55911.1"/>
    </source>
</evidence>
<keyword evidence="6" id="KW-0539">Nucleus</keyword>
<dbReference type="Proteomes" id="UP000005220">
    <property type="component" value="Chromosome 1"/>
</dbReference>
<name>H2ANG1_KAZAF</name>
<reference evidence="7 8" key="1">
    <citation type="journal article" date="2011" name="Proc. Natl. Acad. Sci. U.S.A.">
        <title>Evolutionary erosion of yeast sex chromosomes by mating-type switching accidents.</title>
        <authorList>
            <person name="Gordon J.L."/>
            <person name="Armisen D."/>
            <person name="Proux-Wera E."/>
            <person name="Oheigeartaigh S.S."/>
            <person name="Byrne K.P."/>
            <person name="Wolfe K.H."/>
        </authorList>
    </citation>
    <scope>NUCLEOTIDE SEQUENCE [LARGE SCALE GENOMIC DNA]</scope>
    <source>
        <strain evidence="8">ATCC 22294 / BCRC 22015 / CBS 2517 / CECT 1963 / NBRC 1671 / NRRL Y-8276</strain>
    </source>
</reference>
<dbReference type="RefSeq" id="XP_003955046.1">
    <property type="nucleotide sequence ID" value="XM_003954997.1"/>
</dbReference>
<dbReference type="GO" id="GO:0005634">
    <property type="term" value="C:nucleus"/>
    <property type="evidence" value="ECO:0007669"/>
    <property type="project" value="UniProtKB-SubCell"/>
</dbReference>
<dbReference type="InterPro" id="IPR038744">
    <property type="entry name" value="Hri1_N"/>
</dbReference>
<evidence type="ECO:0000256" key="6">
    <source>
        <dbReference type="ARBA" id="ARBA00023242"/>
    </source>
</evidence>
<dbReference type="GO" id="GO:0006612">
    <property type="term" value="P:protein targeting to membrane"/>
    <property type="evidence" value="ECO:0007669"/>
    <property type="project" value="EnsemblFungi"/>
</dbReference>
<dbReference type="HOGENOM" id="CLU_097607_0_0_1"/>
<dbReference type="OrthoDB" id="4045395at2759"/>
<evidence type="ECO:0000256" key="1">
    <source>
        <dbReference type="ARBA" id="ARBA00004123"/>
    </source>
</evidence>
<proteinExistence type="inferred from homology"/>
<dbReference type="InterPro" id="IPR043047">
    <property type="entry name" value="Hri1_N_sf"/>
</dbReference>
<dbReference type="Gene3D" id="2.40.128.320">
    <property type="entry name" value="Protein HRI1, N-terminal domain"/>
    <property type="match status" value="1"/>
</dbReference>
<dbReference type="Pfam" id="PF16815">
    <property type="entry name" value="HRI1"/>
    <property type="match status" value="1"/>
</dbReference>
<dbReference type="InParanoid" id="H2ANG1"/>
<dbReference type="CDD" id="cd11693">
    <property type="entry name" value="HRI1_C_like"/>
    <property type="match status" value="1"/>
</dbReference>
<dbReference type="STRING" id="1071382.H2ANG1"/>
<dbReference type="FunCoup" id="H2ANG1">
    <property type="interactions" value="36"/>
</dbReference>
<evidence type="ECO:0000313" key="8">
    <source>
        <dbReference type="Proteomes" id="UP000005220"/>
    </source>
</evidence>
<evidence type="ECO:0000256" key="5">
    <source>
        <dbReference type="ARBA" id="ARBA00022490"/>
    </source>
</evidence>
<keyword evidence="8" id="KW-1185">Reference proteome</keyword>
<gene>
    <name evidence="7" type="primary">KAFR0A04760</name>
    <name evidence="7" type="ORF">KAFR_0A04760</name>
</gene>
<dbReference type="EMBL" id="HE650821">
    <property type="protein sequence ID" value="CCF55911.1"/>
    <property type="molecule type" value="Genomic_DNA"/>
</dbReference>
<keyword evidence="5" id="KW-0963">Cytoplasm</keyword>
<dbReference type="AlphaFoldDB" id="H2ANG1"/>
<dbReference type="CDD" id="cd11692">
    <property type="entry name" value="HRI1_N_like"/>
    <property type="match status" value="1"/>
</dbReference>
<dbReference type="eggNOG" id="ENOG502QTYD">
    <property type="taxonomic scope" value="Eukaryota"/>
</dbReference>
<dbReference type="InterPro" id="IPR031818">
    <property type="entry name" value="Hri1"/>
</dbReference>
<dbReference type="GO" id="GO:0005789">
    <property type="term" value="C:endoplasmic reticulum membrane"/>
    <property type="evidence" value="ECO:0007669"/>
    <property type="project" value="EnsemblFungi"/>
</dbReference>
<dbReference type="GeneID" id="13886516"/>
<evidence type="ECO:0000256" key="2">
    <source>
        <dbReference type="ARBA" id="ARBA00004496"/>
    </source>
</evidence>
<protein>
    <recommendedName>
        <fullName evidence="4">Protein HRI1</fullName>
    </recommendedName>
</protein>
<comment type="subcellular location">
    <subcellularLocation>
        <location evidence="2">Cytoplasm</location>
    </subcellularLocation>
    <subcellularLocation>
        <location evidence="1">Nucleus</location>
    </subcellularLocation>
</comment>
<organism evidence="7 8">
    <name type="scientific">Kazachstania africana (strain ATCC 22294 / BCRC 22015 / CBS 2517 / CECT 1963 / NBRC 1671 / NRRL Y-8276)</name>
    <name type="common">Yeast</name>
    <name type="synonym">Kluyveromyces africanus</name>
    <dbReference type="NCBI Taxonomy" id="1071382"/>
    <lineage>
        <taxon>Eukaryota</taxon>
        <taxon>Fungi</taxon>
        <taxon>Dikarya</taxon>
        <taxon>Ascomycota</taxon>
        <taxon>Saccharomycotina</taxon>
        <taxon>Saccharomycetes</taxon>
        <taxon>Saccharomycetales</taxon>
        <taxon>Saccharomycetaceae</taxon>
        <taxon>Kazachstania</taxon>
    </lineage>
</organism>
<dbReference type="Gene3D" id="2.40.128.310">
    <property type="entry name" value="Protein HRI1, C-terminal domain"/>
    <property type="match status" value="1"/>
</dbReference>
<sequence>MPSLLKRISFRVAGTNNERTFTLSSVSDDGHFISLRPLIKPAGEKEVEFPFEWAFAGTNKDVDVTKVDETNVRQVFRMAFDSNVYLKVPNASSDPVDTNWKTWDSGVLQESGTIFPFGDDRAVEFEEIWQPIDIESGKLILTDSAAANGRSIVLKVTNSNKYGIIIVTGKWIQGLLGDLDDSSIKGLNFIRFVQNSDGSHQKLINYGSNVDQFPTKFDSLEKGETIDVNGVSWEVLEYHV</sequence>
<dbReference type="KEGG" id="kaf:KAFR_0A04760"/>